<proteinExistence type="predicted"/>
<feature type="region of interest" description="Disordered" evidence="1">
    <location>
        <begin position="18"/>
        <end position="39"/>
    </location>
</feature>
<evidence type="ECO:0000313" key="3">
    <source>
        <dbReference type="Proteomes" id="UP000297703"/>
    </source>
</evidence>
<reference evidence="2 3" key="1">
    <citation type="submission" date="2019-04" db="EMBL/GenBank/DDBJ databases">
        <title>Draft genome of the big-headed turtle Platysternon megacephalum.</title>
        <authorList>
            <person name="Gong S."/>
        </authorList>
    </citation>
    <scope>NUCLEOTIDE SEQUENCE [LARGE SCALE GENOMIC DNA]</scope>
    <source>
        <strain evidence="2">DO16091913</strain>
        <tissue evidence="2">Muscle</tissue>
    </source>
</reference>
<keyword evidence="3" id="KW-1185">Reference proteome</keyword>
<reference evidence="2 3" key="2">
    <citation type="submission" date="2019-04" db="EMBL/GenBank/DDBJ databases">
        <title>The genome sequence of big-headed turtle.</title>
        <authorList>
            <person name="Gong S."/>
        </authorList>
    </citation>
    <scope>NUCLEOTIDE SEQUENCE [LARGE SCALE GENOMIC DNA]</scope>
    <source>
        <strain evidence="2">DO16091913</strain>
        <tissue evidence="2">Muscle</tissue>
    </source>
</reference>
<accession>A0A4D9EAW3</accession>
<sequence length="101" mass="10908">MMQRAKTLIQRLFAPAASPSPFSLKQRPPGGSKVAAPPYGKGGRCLQEGVSAAKSAGIEWGLVPTRNPGHVRWLCEHEGMRKLWSSSRDVWSPPRAECGPG</sequence>
<evidence type="ECO:0000256" key="1">
    <source>
        <dbReference type="SAM" id="MobiDB-lite"/>
    </source>
</evidence>
<gene>
    <name evidence="2" type="ORF">DR999_PMT12492</name>
</gene>
<dbReference type="EMBL" id="QXTE01000125">
    <property type="protein sequence ID" value="TFK04882.1"/>
    <property type="molecule type" value="Genomic_DNA"/>
</dbReference>
<dbReference type="Proteomes" id="UP000297703">
    <property type="component" value="Unassembled WGS sequence"/>
</dbReference>
<dbReference type="AlphaFoldDB" id="A0A4D9EAW3"/>
<protein>
    <submittedName>
        <fullName evidence="2">Transport and Golgi organization protein 6-like protein</fullName>
    </submittedName>
</protein>
<comment type="caution">
    <text evidence="2">The sequence shown here is derived from an EMBL/GenBank/DDBJ whole genome shotgun (WGS) entry which is preliminary data.</text>
</comment>
<evidence type="ECO:0000313" key="2">
    <source>
        <dbReference type="EMBL" id="TFK04882.1"/>
    </source>
</evidence>
<organism evidence="2 3">
    <name type="scientific">Platysternon megacephalum</name>
    <name type="common">big-headed turtle</name>
    <dbReference type="NCBI Taxonomy" id="55544"/>
    <lineage>
        <taxon>Eukaryota</taxon>
        <taxon>Metazoa</taxon>
        <taxon>Chordata</taxon>
        <taxon>Craniata</taxon>
        <taxon>Vertebrata</taxon>
        <taxon>Euteleostomi</taxon>
        <taxon>Archelosauria</taxon>
        <taxon>Testudinata</taxon>
        <taxon>Testudines</taxon>
        <taxon>Cryptodira</taxon>
        <taxon>Durocryptodira</taxon>
        <taxon>Testudinoidea</taxon>
        <taxon>Platysternidae</taxon>
        <taxon>Platysternon</taxon>
    </lineage>
</organism>
<name>A0A4D9EAW3_9SAUR</name>